<feature type="region of interest" description="Disordered" evidence="1">
    <location>
        <begin position="1"/>
        <end position="28"/>
    </location>
</feature>
<accession>A0A1R2CHM9</accession>
<keyword evidence="2" id="KW-1133">Transmembrane helix</keyword>
<evidence type="ECO:0000256" key="2">
    <source>
        <dbReference type="SAM" id="Phobius"/>
    </source>
</evidence>
<feature type="transmembrane region" description="Helical" evidence="2">
    <location>
        <begin position="59"/>
        <end position="81"/>
    </location>
</feature>
<reference evidence="3 4" key="1">
    <citation type="submission" date="2016-11" db="EMBL/GenBank/DDBJ databases">
        <title>The macronuclear genome of Stentor coeruleus: a giant cell with tiny introns.</title>
        <authorList>
            <person name="Slabodnick M."/>
            <person name="Ruby J.G."/>
            <person name="Reiff S.B."/>
            <person name="Swart E.C."/>
            <person name="Gosai S."/>
            <person name="Prabakaran S."/>
            <person name="Witkowska E."/>
            <person name="Larue G.E."/>
            <person name="Fisher S."/>
            <person name="Freeman R.M."/>
            <person name="Gunawardena J."/>
            <person name="Chu W."/>
            <person name="Stover N.A."/>
            <person name="Gregory B.D."/>
            <person name="Nowacki M."/>
            <person name="Derisi J."/>
            <person name="Roy S.W."/>
            <person name="Marshall W.F."/>
            <person name="Sood P."/>
        </authorList>
    </citation>
    <scope>NUCLEOTIDE SEQUENCE [LARGE SCALE GENOMIC DNA]</scope>
    <source>
        <strain evidence="3">WM001</strain>
    </source>
</reference>
<keyword evidence="2" id="KW-0472">Membrane</keyword>
<evidence type="ECO:0000313" key="4">
    <source>
        <dbReference type="Proteomes" id="UP000187209"/>
    </source>
</evidence>
<dbReference type="AlphaFoldDB" id="A0A1R2CHM9"/>
<feature type="compositionally biased region" description="Basic and acidic residues" evidence="1">
    <location>
        <begin position="18"/>
        <end position="28"/>
    </location>
</feature>
<protein>
    <submittedName>
        <fullName evidence="3">Uncharacterized protein</fullName>
    </submittedName>
</protein>
<comment type="caution">
    <text evidence="3">The sequence shown here is derived from an EMBL/GenBank/DDBJ whole genome shotgun (WGS) entry which is preliminary data.</text>
</comment>
<dbReference type="EMBL" id="MPUH01000149">
    <property type="protein sequence ID" value="OMJ88517.1"/>
    <property type="molecule type" value="Genomic_DNA"/>
</dbReference>
<sequence>MYNASQQKSDKPNKHKPDKNTPIDRHRQKIGEFHNKVADKVEKAEPGKMNNIELNEGTHIIKVFFALAILCLVLLALSLFYSSNN</sequence>
<gene>
    <name evidence="3" type="ORF">SteCoe_9558</name>
</gene>
<keyword evidence="2" id="KW-0812">Transmembrane</keyword>
<dbReference type="Proteomes" id="UP000187209">
    <property type="component" value="Unassembled WGS sequence"/>
</dbReference>
<evidence type="ECO:0000256" key="1">
    <source>
        <dbReference type="SAM" id="MobiDB-lite"/>
    </source>
</evidence>
<proteinExistence type="predicted"/>
<evidence type="ECO:0000313" key="3">
    <source>
        <dbReference type="EMBL" id="OMJ88517.1"/>
    </source>
</evidence>
<keyword evidence="4" id="KW-1185">Reference proteome</keyword>
<organism evidence="3 4">
    <name type="scientific">Stentor coeruleus</name>
    <dbReference type="NCBI Taxonomy" id="5963"/>
    <lineage>
        <taxon>Eukaryota</taxon>
        <taxon>Sar</taxon>
        <taxon>Alveolata</taxon>
        <taxon>Ciliophora</taxon>
        <taxon>Postciliodesmatophora</taxon>
        <taxon>Heterotrichea</taxon>
        <taxon>Heterotrichida</taxon>
        <taxon>Stentoridae</taxon>
        <taxon>Stentor</taxon>
    </lineage>
</organism>
<name>A0A1R2CHM9_9CILI</name>